<dbReference type="Pfam" id="PF13450">
    <property type="entry name" value="NAD_binding_8"/>
    <property type="match status" value="1"/>
</dbReference>
<dbReference type="Gene3D" id="3.50.50.60">
    <property type="entry name" value="FAD/NAD(P)-binding domain"/>
    <property type="match status" value="1"/>
</dbReference>
<gene>
    <name evidence="1" type="ORF">ACFFHU_27320</name>
</gene>
<dbReference type="InterPro" id="IPR006905">
    <property type="entry name" value="Flavin_halogenase"/>
</dbReference>
<evidence type="ECO:0000313" key="2">
    <source>
        <dbReference type="Proteomes" id="UP001589894"/>
    </source>
</evidence>
<keyword evidence="2" id="KW-1185">Reference proteome</keyword>
<evidence type="ECO:0000313" key="1">
    <source>
        <dbReference type="EMBL" id="MFC0567839.1"/>
    </source>
</evidence>
<dbReference type="PRINTS" id="PR00420">
    <property type="entry name" value="RNGMNOXGNASE"/>
</dbReference>
<dbReference type="PANTHER" id="PTHR42685:SF22">
    <property type="entry name" value="CONDITIONED MEDIUM FACTOR RECEPTOR 1"/>
    <property type="match status" value="1"/>
</dbReference>
<dbReference type="PANTHER" id="PTHR42685">
    <property type="entry name" value="GERANYLGERANYL DIPHOSPHATE REDUCTASE"/>
    <property type="match status" value="1"/>
</dbReference>
<proteinExistence type="predicted"/>
<reference evidence="1 2" key="1">
    <citation type="submission" date="2024-09" db="EMBL/GenBank/DDBJ databases">
        <authorList>
            <person name="Sun Q."/>
            <person name="Mori K."/>
        </authorList>
    </citation>
    <scope>NUCLEOTIDE SEQUENCE [LARGE SCALE GENOMIC DNA]</scope>
    <source>
        <strain evidence="1 2">TBRC 2205</strain>
    </source>
</reference>
<name>A0ABV6P477_9ACTN</name>
<dbReference type="InterPro" id="IPR050407">
    <property type="entry name" value="Geranylgeranyl_reductase"/>
</dbReference>
<comment type="caution">
    <text evidence="1">The sequence shown here is derived from an EMBL/GenBank/DDBJ whole genome shotgun (WGS) entry which is preliminary data.</text>
</comment>
<accession>A0ABV6P477</accession>
<dbReference type="InterPro" id="IPR036188">
    <property type="entry name" value="FAD/NAD-bd_sf"/>
</dbReference>
<organism evidence="1 2">
    <name type="scientific">Plantactinospora siamensis</name>
    <dbReference type="NCBI Taxonomy" id="555372"/>
    <lineage>
        <taxon>Bacteria</taxon>
        <taxon>Bacillati</taxon>
        <taxon>Actinomycetota</taxon>
        <taxon>Actinomycetes</taxon>
        <taxon>Micromonosporales</taxon>
        <taxon>Micromonosporaceae</taxon>
        <taxon>Plantactinospora</taxon>
    </lineage>
</organism>
<protein>
    <submittedName>
        <fullName evidence="1">FAD-dependent oxidoreductase</fullName>
    </submittedName>
</protein>
<sequence>MAHILIHGAGLAGLSTAALLARDGHRVTVLERDPDRPPPPEHPEIAWTGWQRRGVNQFRLPHFMLPRWWSLLSTHLPGAGGPLAAAGATRLNTLAVLPEARRGALRDSDARFDTVTARRPVLEAALSAVAEAAGVIVRRGVSVTGVTADQRLDVPRITGVLTADGRSIGADLVVDCGGRRSALASWLPTVGARRPVEERADSGFVYYARHFRSPTGRLPEALTSIQQNYDSLSVLTLPGDNGTWSVVFTTGGRDGALRALREPDRWHGALARYPLAAHWADGEPISGVDVMAGIEDRYRRLAIDGRPVVTGAVALGDAAACTNPSLGRGASMALIHAVLLRDLLRETDPRDHDKLARRFDEATAATIEPLYRATLWYDRHRLAELAADLAGQPYRTTDPRWLASKALYVASLTDPELTRAHLDITSFLAQPGEVLGVPGVLDRVLALGGGAAQYPHPGPTRAELLDALG</sequence>
<dbReference type="Pfam" id="PF04820">
    <property type="entry name" value="Trp_halogenase"/>
    <property type="match status" value="1"/>
</dbReference>
<dbReference type="EMBL" id="JBHLUE010000026">
    <property type="protein sequence ID" value="MFC0567839.1"/>
    <property type="molecule type" value="Genomic_DNA"/>
</dbReference>
<dbReference type="RefSeq" id="WP_377343184.1">
    <property type="nucleotide sequence ID" value="NZ_JBHLUE010000026.1"/>
</dbReference>
<dbReference type="Proteomes" id="UP001589894">
    <property type="component" value="Unassembled WGS sequence"/>
</dbReference>
<dbReference type="SUPFAM" id="SSF51905">
    <property type="entry name" value="FAD/NAD(P)-binding domain"/>
    <property type="match status" value="1"/>
</dbReference>